<evidence type="ECO:0000313" key="3">
    <source>
        <dbReference type="EMBL" id="PLW69653.1"/>
    </source>
</evidence>
<comment type="caution">
    <text evidence="3">The sequence shown here is derived from an EMBL/GenBank/DDBJ whole genome shotgun (WGS) entry which is preliminary data.</text>
</comment>
<organism evidence="3 4">
    <name type="scientific">Pseudohalioglobus lutimaris</name>
    <dbReference type="NCBI Taxonomy" id="1737061"/>
    <lineage>
        <taxon>Bacteria</taxon>
        <taxon>Pseudomonadati</taxon>
        <taxon>Pseudomonadota</taxon>
        <taxon>Gammaproteobacteria</taxon>
        <taxon>Cellvibrionales</taxon>
        <taxon>Halieaceae</taxon>
        <taxon>Pseudohalioglobus</taxon>
    </lineage>
</organism>
<keyword evidence="1" id="KW-0732">Signal</keyword>
<accession>A0A2N5X592</accession>
<feature type="signal peptide" evidence="1">
    <location>
        <begin position="1"/>
        <end position="21"/>
    </location>
</feature>
<evidence type="ECO:0000313" key="4">
    <source>
        <dbReference type="Proteomes" id="UP000235005"/>
    </source>
</evidence>
<dbReference type="PROSITE" id="PS51257">
    <property type="entry name" value="PROKAR_LIPOPROTEIN"/>
    <property type="match status" value="1"/>
</dbReference>
<dbReference type="InterPro" id="IPR008503">
    <property type="entry name" value="Asp_endopeptidase"/>
</dbReference>
<dbReference type="PANTHER" id="PTHR38037">
    <property type="entry name" value="ZN_PROTEASE DOMAIN-CONTAINING PROTEIN"/>
    <property type="match status" value="1"/>
</dbReference>
<dbReference type="OrthoDB" id="8546610at2"/>
<reference evidence="3 4" key="1">
    <citation type="submission" date="2018-01" db="EMBL/GenBank/DDBJ databases">
        <title>The draft genome sequence of Halioglobus lutimaris HF004.</title>
        <authorList>
            <person name="Du Z.-J."/>
            <person name="Shi M.-J."/>
        </authorList>
    </citation>
    <scope>NUCLEOTIDE SEQUENCE [LARGE SCALE GENOMIC DNA]</scope>
    <source>
        <strain evidence="3 4">HF004</strain>
    </source>
</reference>
<feature type="chain" id="PRO_5014989124" description="Retropepsin-like aspartic endopeptidase domain-containing protein" evidence="1">
    <location>
        <begin position="22"/>
        <end position="217"/>
    </location>
</feature>
<sequence length="217" mass="24206">MKCYHHVALFLLCLTIVGCTTTETLPEVAVAPPAVDSGASCPEPEPCAPCEVLQCPDPEVVEKIVEVPAPLPPMATTAGKMHLPIVGALERVLVEPAGMEMDARIDTGAETTSIHAENIQLVEKDGKRYVRFSLLDDAEQLVEQELRLRRRVLIKQKEGDPERRYVVRMWITLAGTRSRIDVNLSDREDFEYPLLVGRNFLVDTVIVDVSRRYTQGQ</sequence>
<dbReference type="Pfam" id="PF05618">
    <property type="entry name" value="Zn_protease"/>
    <property type="match status" value="1"/>
</dbReference>
<dbReference type="EMBL" id="PKUS01000005">
    <property type="protein sequence ID" value="PLW69653.1"/>
    <property type="molecule type" value="Genomic_DNA"/>
</dbReference>
<keyword evidence="4" id="KW-1185">Reference proteome</keyword>
<dbReference type="Gene3D" id="2.40.70.10">
    <property type="entry name" value="Acid Proteases"/>
    <property type="match status" value="1"/>
</dbReference>
<evidence type="ECO:0000259" key="2">
    <source>
        <dbReference type="Pfam" id="PF05618"/>
    </source>
</evidence>
<dbReference type="PANTHER" id="PTHR38037:SF2">
    <property type="entry name" value="ATP-DEPENDENT ZINC PROTEASE DOMAIN-CONTAINING PROTEIN-RELATED"/>
    <property type="match status" value="1"/>
</dbReference>
<protein>
    <recommendedName>
        <fullName evidence="2">Retropepsin-like aspartic endopeptidase domain-containing protein</fullName>
    </recommendedName>
</protein>
<dbReference type="AlphaFoldDB" id="A0A2N5X592"/>
<dbReference type="RefSeq" id="WP_076001771.1">
    <property type="nucleotide sequence ID" value="NZ_PKUS01000005.1"/>
</dbReference>
<dbReference type="Proteomes" id="UP000235005">
    <property type="component" value="Unassembled WGS sequence"/>
</dbReference>
<dbReference type="InterPro" id="IPR021109">
    <property type="entry name" value="Peptidase_aspartic_dom_sf"/>
</dbReference>
<name>A0A2N5X592_9GAMM</name>
<dbReference type="SUPFAM" id="SSF50630">
    <property type="entry name" value="Acid proteases"/>
    <property type="match status" value="1"/>
</dbReference>
<evidence type="ECO:0000256" key="1">
    <source>
        <dbReference type="SAM" id="SignalP"/>
    </source>
</evidence>
<gene>
    <name evidence="3" type="ORF">C0039_06485</name>
</gene>
<feature type="domain" description="Retropepsin-like aspartic endopeptidase" evidence="2">
    <location>
        <begin position="85"/>
        <end position="216"/>
    </location>
</feature>
<proteinExistence type="predicted"/>